<evidence type="ECO:0000256" key="9">
    <source>
        <dbReference type="SAM" id="MobiDB-lite"/>
    </source>
</evidence>
<comment type="catalytic activity">
    <reaction evidence="8">
        <text>a 5,6-dihydrouridine in mRNA + NADP(+) = a uridine in mRNA + NADPH + H(+)</text>
        <dbReference type="Rhea" id="RHEA:69855"/>
        <dbReference type="Rhea" id="RHEA-COMP:14658"/>
        <dbReference type="Rhea" id="RHEA-COMP:17789"/>
        <dbReference type="ChEBI" id="CHEBI:15378"/>
        <dbReference type="ChEBI" id="CHEBI:57783"/>
        <dbReference type="ChEBI" id="CHEBI:58349"/>
        <dbReference type="ChEBI" id="CHEBI:65315"/>
        <dbReference type="ChEBI" id="CHEBI:74443"/>
    </reaction>
    <physiologicalReaction direction="right-to-left" evidence="8">
        <dbReference type="Rhea" id="RHEA:69857"/>
    </physiologicalReaction>
</comment>
<keyword evidence="4" id="KW-0507">mRNA processing</keyword>
<evidence type="ECO:0000256" key="4">
    <source>
        <dbReference type="ARBA" id="ARBA00022664"/>
    </source>
</evidence>
<evidence type="ECO:0000313" key="12">
    <source>
        <dbReference type="Proteomes" id="UP000199069"/>
    </source>
</evidence>
<feature type="domain" description="DUS-like FMN-binding" evidence="10">
    <location>
        <begin position="132"/>
        <end position="341"/>
    </location>
</feature>
<dbReference type="InterPro" id="IPR018517">
    <property type="entry name" value="tRNA_hU_synthase_CS"/>
</dbReference>
<dbReference type="CDD" id="cd02801">
    <property type="entry name" value="DUS_like_FMN"/>
    <property type="match status" value="1"/>
</dbReference>
<evidence type="ECO:0000256" key="1">
    <source>
        <dbReference type="ARBA" id="ARBA00001917"/>
    </source>
</evidence>
<keyword evidence="6" id="KW-0560">Oxidoreductase</keyword>
<dbReference type="Proteomes" id="UP000199069">
    <property type="component" value="Unassembled WGS sequence"/>
</dbReference>
<evidence type="ECO:0000313" key="11">
    <source>
        <dbReference type="EMBL" id="CTR10546.1"/>
    </source>
</evidence>
<proteinExistence type="predicted"/>
<keyword evidence="2" id="KW-0285">Flavoprotein</keyword>
<evidence type="ECO:0000256" key="5">
    <source>
        <dbReference type="ARBA" id="ARBA00022694"/>
    </source>
</evidence>
<evidence type="ECO:0000256" key="3">
    <source>
        <dbReference type="ARBA" id="ARBA00022643"/>
    </source>
</evidence>
<dbReference type="Pfam" id="PF01207">
    <property type="entry name" value="Dus"/>
    <property type="match status" value="1"/>
</dbReference>
<evidence type="ECO:0000259" key="10">
    <source>
        <dbReference type="Pfam" id="PF01207"/>
    </source>
</evidence>
<dbReference type="OMA" id="QRPHHDI"/>
<evidence type="ECO:0000256" key="7">
    <source>
        <dbReference type="ARBA" id="ARBA00048342"/>
    </source>
</evidence>
<dbReference type="PROSITE" id="PS01136">
    <property type="entry name" value="UPF0034"/>
    <property type="match status" value="1"/>
</dbReference>
<comment type="cofactor">
    <cofactor evidence="1">
        <name>FMN</name>
        <dbReference type="ChEBI" id="CHEBI:58210"/>
    </cofactor>
</comment>
<protein>
    <submittedName>
        <fullName evidence="11">BY PROTMAP: gi|472582466|gb|EMS20152.1| tRNA-dihydrouridine synthase 4 [Rhodosporidium toruloides NP11] gi|647402406|emb|CDR48660.1| RHTO0S19e01860g1_1 [Rhodosporidium toruloides]</fullName>
    </submittedName>
</protein>
<dbReference type="PANTHER" id="PTHR11082:SF31">
    <property type="entry name" value="TRNA-DIHYDROURIDINE(20A_20B) SYNTHASE [NAD(P)+]-LIKE"/>
    <property type="match status" value="1"/>
</dbReference>
<dbReference type="GO" id="GO:0006397">
    <property type="term" value="P:mRNA processing"/>
    <property type="evidence" value="ECO:0007669"/>
    <property type="project" value="UniProtKB-KW"/>
</dbReference>
<sequence length="391" mass="42569">MPHSVNVDEAHGAAAAEELLPQDILREFDGVNACAPMVRYGKLPFRALVSRYETHLVWTPMMLAAEFSRSALARDSDFTTSPTERGSFYLSEAHAGPPVAEWDASPEPRRGLHSLSNGEGEGGGKRRRRVKGRLIIQFAANDPVQLADASELAKPWVDGIDLNCGCPQKWAFQEGIGCALLRKPDLVRDLVRTTKQRIGWDFPVSVKIRVDDDPSRTNELVSNAIAGGADFITVHGRTRHQSSEAYPVNPDAIAFAASCAKGAVPVVANGDVFSKEDGEELRRRTGVQGVMSARGLLANPALFAGYSQTPLQAVQEFLDLSISTGLIFPLFHRHVAYMLESRFANKKDRIGFNGLTSYAGVMDWLEEARMVELGGGNGVEGVQRGVNGLRV</sequence>
<evidence type="ECO:0000256" key="6">
    <source>
        <dbReference type="ARBA" id="ARBA00023002"/>
    </source>
</evidence>
<accession>A0A0K3CTJ9</accession>
<dbReference type="AlphaFoldDB" id="A0A0K3CTJ9"/>
<name>A0A0K3CTJ9_RHOTO</name>
<dbReference type="GO" id="GO:0106414">
    <property type="term" value="F:mRNA dihydrouridine synthase activity"/>
    <property type="evidence" value="ECO:0007669"/>
    <property type="project" value="RHEA"/>
</dbReference>
<keyword evidence="5" id="KW-0819">tRNA processing</keyword>
<dbReference type="PANTHER" id="PTHR11082">
    <property type="entry name" value="TRNA-DIHYDROURIDINE SYNTHASE"/>
    <property type="match status" value="1"/>
</dbReference>
<keyword evidence="12" id="KW-1185">Reference proteome</keyword>
<comment type="catalytic activity">
    <reaction evidence="7">
        <text>a 5,6-dihydrouridine in mRNA + NAD(+) = a uridine in mRNA + NADH + H(+)</text>
        <dbReference type="Rhea" id="RHEA:69851"/>
        <dbReference type="Rhea" id="RHEA-COMP:14658"/>
        <dbReference type="Rhea" id="RHEA-COMP:17789"/>
        <dbReference type="ChEBI" id="CHEBI:15378"/>
        <dbReference type="ChEBI" id="CHEBI:57540"/>
        <dbReference type="ChEBI" id="CHEBI:57945"/>
        <dbReference type="ChEBI" id="CHEBI:65315"/>
        <dbReference type="ChEBI" id="CHEBI:74443"/>
    </reaction>
    <physiologicalReaction direction="right-to-left" evidence="7">
        <dbReference type="Rhea" id="RHEA:69853"/>
    </physiologicalReaction>
</comment>
<evidence type="ECO:0000256" key="8">
    <source>
        <dbReference type="ARBA" id="ARBA00049447"/>
    </source>
</evidence>
<keyword evidence="3" id="KW-0288">FMN</keyword>
<feature type="region of interest" description="Disordered" evidence="9">
    <location>
        <begin position="98"/>
        <end position="127"/>
    </location>
</feature>
<dbReference type="GO" id="GO:0017150">
    <property type="term" value="F:tRNA dihydrouridine synthase activity"/>
    <property type="evidence" value="ECO:0007669"/>
    <property type="project" value="InterPro"/>
</dbReference>
<dbReference type="STRING" id="5286.A0A0K3CTJ9"/>
<gene>
    <name evidence="11" type="primary">FGENESH: predicted gene_13.237</name>
    <name evidence="11" type="ORF">BN2166_0064070</name>
</gene>
<evidence type="ECO:0000256" key="2">
    <source>
        <dbReference type="ARBA" id="ARBA00022630"/>
    </source>
</evidence>
<dbReference type="InterPro" id="IPR035587">
    <property type="entry name" value="DUS-like_FMN-bd"/>
</dbReference>
<dbReference type="SUPFAM" id="SSF51395">
    <property type="entry name" value="FMN-linked oxidoreductases"/>
    <property type="match status" value="1"/>
</dbReference>
<dbReference type="GO" id="GO:0050660">
    <property type="term" value="F:flavin adenine dinucleotide binding"/>
    <property type="evidence" value="ECO:0007669"/>
    <property type="project" value="InterPro"/>
</dbReference>
<reference evidence="11 12" key="1">
    <citation type="submission" date="2015-07" db="EMBL/GenBank/DDBJ databases">
        <authorList>
            <person name="Cajimat M.N.B."/>
            <person name="Milazzo M.L."/>
            <person name="Fulhorst C.F."/>
        </authorList>
    </citation>
    <scope>NUCLEOTIDE SEQUENCE [LARGE SCALE GENOMIC DNA]</scope>
    <source>
        <strain evidence="11">Single colony</strain>
    </source>
</reference>
<dbReference type="InterPro" id="IPR013785">
    <property type="entry name" value="Aldolase_TIM"/>
</dbReference>
<dbReference type="EMBL" id="CWKI01000013">
    <property type="protein sequence ID" value="CTR10546.1"/>
    <property type="molecule type" value="Genomic_DNA"/>
</dbReference>
<dbReference type="Gene3D" id="3.20.20.70">
    <property type="entry name" value="Aldolase class I"/>
    <property type="match status" value="1"/>
</dbReference>
<organism evidence="11 12">
    <name type="scientific">Rhodotorula toruloides</name>
    <name type="common">Yeast</name>
    <name type="synonym">Rhodosporidium toruloides</name>
    <dbReference type="NCBI Taxonomy" id="5286"/>
    <lineage>
        <taxon>Eukaryota</taxon>
        <taxon>Fungi</taxon>
        <taxon>Dikarya</taxon>
        <taxon>Basidiomycota</taxon>
        <taxon>Pucciniomycotina</taxon>
        <taxon>Microbotryomycetes</taxon>
        <taxon>Sporidiobolales</taxon>
        <taxon>Sporidiobolaceae</taxon>
        <taxon>Rhodotorula</taxon>
    </lineage>
</organism>